<feature type="transmembrane region" description="Helical" evidence="1">
    <location>
        <begin position="183"/>
        <end position="204"/>
    </location>
</feature>
<feature type="transmembrane region" description="Helical" evidence="1">
    <location>
        <begin position="20"/>
        <end position="38"/>
    </location>
</feature>
<evidence type="ECO:0000313" key="3">
    <source>
        <dbReference type="Proteomes" id="UP000194577"/>
    </source>
</evidence>
<reference evidence="2 3" key="1">
    <citation type="submission" date="2017-10" db="EMBL/GenBank/DDBJ databases">
        <title>Draft genome sequence of cellulolytic Actinomyces sp CtC72 isolated from cattle rumen fluid.</title>
        <authorList>
            <person name="Joshi A.J."/>
            <person name="Vasudevan G."/>
            <person name="Lanjekar V.B."/>
            <person name="Hivarkar S."/>
            <person name="Engineer A."/>
            <person name="Pore S.D."/>
            <person name="Dhakephalkar P.K."/>
            <person name="Dagar S."/>
        </authorList>
    </citation>
    <scope>NUCLEOTIDE SEQUENCE [LARGE SCALE GENOMIC DNA]</scope>
    <source>
        <strain evidence="3">CtC72</strain>
    </source>
</reference>
<feature type="transmembrane region" description="Helical" evidence="1">
    <location>
        <begin position="157"/>
        <end position="177"/>
    </location>
</feature>
<name>A0ABX4MD99_9ACTO</name>
<keyword evidence="1" id="KW-0812">Transmembrane</keyword>
<sequence>MILAALHLGLDPTTPPATRSLTAGVLLVAATVSTVALLPNREDGPWPQNVAGVNLGAMVGLGAAVFTVEPRLLLPAVLAVGLAGVPVVRVGQAAPVLILPLAGLPAFALAARVQMSQDVVGLALLTVVAAVGLSLLLESRLGTAPVSEPARQARADWLTAAVWLIGADLVVVAPALVARLAPGGAVAPLVGGVCALALAGLGLFTGQCTPLALVSGARAGELEGATGPHTPRVPAPR</sequence>
<protein>
    <submittedName>
        <fullName evidence="2">Uncharacterized protein</fullName>
    </submittedName>
</protein>
<dbReference type="EMBL" id="MTPX02000069">
    <property type="protein sequence ID" value="PHP51990.1"/>
    <property type="molecule type" value="Genomic_DNA"/>
</dbReference>
<gene>
    <name evidence="2" type="ORF">BW737_012825</name>
</gene>
<feature type="transmembrane region" description="Helical" evidence="1">
    <location>
        <begin position="119"/>
        <end position="137"/>
    </location>
</feature>
<organism evidence="2 3">
    <name type="scientific">Actinomyces ruminis</name>
    <dbReference type="NCBI Taxonomy" id="1937003"/>
    <lineage>
        <taxon>Bacteria</taxon>
        <taxon>Bacillati</taxon>
        <taxon>Actinomycetota</taxon>
        <taxon>Actinomycetes</taxon>
        <taxon>Actinomycetales</taxon>
        <taxon>Actinomycetaceae</taxon>
        <taxon>Actinomyces</taxon>
    </lineage>
</organism>
<keyword evidence="1" id="KW-0472">Membrane</keyword>
<proteinExistence type="predicted"/>
<evidence type="ECO:0000256" key="1">
    <source>
        <dbReference type="SAM" id="Phobius"/>
    </source>
</evidence>
<dbReference type="Proteomes" id="UP000194577">
    <property type="component" value="Unassembled WGS sequence"/>
</dbReference>
<accession>A0ABX4MD99</accession>
<keyword evidence="3" id="KW-1185">Reference proteome</keyword>
<keyword evidence="1" id="KW-1133">Transmembrane helix</keyword>
<comment type="caution">
    <text evidence="2">The sequence shown here is derived from an EMBL/GenBank/DDBJ whole genome shotgun (WGS) entry which is preliminary data.</text>
</comment>
<feature type="transmembrane region" description="Helical" evidence="1">
    <location>
        <begin position="96"/>
        <end position="113"/>
    </location>
</feature>
<feature type="transmembrane region" description="Helical" evidence="1">
    <location>
        <begin position="50"/>
        <end position="66"/>
    </location>
</feature>
<evidence type="ECO:0000313" key="2">
    <source>
        <dbReference type="EMBL" id="PHP51990.1"/>
    </source>
</evidence>